<dbReference type="SUPFAM" id="SSF52833">
    <property type="entry name" value="Thioredoxin-like"/>
    <property type="match status" value="2"/>
</dbReference>
<evidence type="ECO:0000313" key="6">
    <source>
        <dbReference type="EnsemblMetazoa" id="XP_022670701"/>
    </source>
</evidence>
<dbReference type="CDD" id="cd00340">
    <property type="entry name" value="GSH_Peroxidase"/>
    <property type="match status" value="2"/>
</dbReference>
<dbReference type="PANTHER" id="PTHR11592:SF134">
    <property type="entry name" value="PHOSPHOLIPID HYDROPEROXIDE GLUTATHIONE PEROXIDASE"/>
    <property type="match status" value="1"/>
</dbReference>
<reference evidence="6" key="1">
    <citation type="submission" date="2021-01" db="UniProtKB">
        <authorList>
            <consortium name="EnsemblMetazoa"/>
        </authorList>
    </citation>
    <scope>IDENTIFICATION</scope>
</reference>
<dbReference type="Proteomes" id="UP000594260">
    <property type="component" value="Unplaced"/>
</dbReference>
<proteinExistence type="inferred from homology"/>
<dbReference type="InterPro" id="IPR029760">
    <property type="entry name" value="GPX_CS"/>
</dbReference>
<protein>
    <recommendedName>
        <fullName evidence="5">Glutathione peroxidase</fullName>
    </recommendedName>
</protein>
<dbReference type="Gene3D" id="3.40.30.10">
    <property type="entry name" value="Glutaredoxin"/>
    <property type="match status" value="2"/>
</dbReference>
<dbReference type="PROSITE" id="PS51355">
    <property type="entry name" value="GLUTATHIONE_PEROXID_3"/>
    <property type="match status" value="2"/>
</dbReference>
<dbReference type="InterPro" id="IPR000889">
    <property type="entry name" value="Glutathione_peroxidase"/>
</dbReference>
<dbReference type="EnsemblMetazoa" id="XM_022814966">
    <property type="protein sequence ID" value="XP_022670701"/>
    <property type="gene ID" value="LOC111254285"/>
</dbReference>
<dbReference type="PROSITE" id="PS00460">
    <property type="entry name" value="GLUTATHIONE_PEROXID_1"/>
    <property type="match status" value="2"/>
</dbReference>
<accession>A0A7M7MJC9</accession>
<dbReference type="PROSITE" id="PS00763">
    <property type="entry name" value="GLUTATHIONE_PEROXID_2"/>
    <property type="match status" value="2"/>
</dbReference>
<evidence type="ECO:0000256" key="4">
    <source>
        <dbReference type="ARBA" id="ARBA00023002"/>
    </source>
</evidence>
<dbReference type="GO" id="GO:0004601">
    <property type="term" value="F:peroxidase activity"/>
    <property type="evidence" value="ECO:0007669"/>
    <property type="project" value="UniProtKB-KW"/>
</dbReference>
<keyword evidence="4 5" id="KW-0560">Oxidoreductase</keyword>
<keyword evidence="3" id="KW-0712">Selenocysteine</keyword>
<dbReference type="AlphaFoldDB" id="A0A7M7MJC9"/>
<evidence type="ECO:0000256" key="1">
    <source>
        <dbReference type="ARBA" id="ARBA00006926"/>
    </source>
</evidence>
<dbReference type="GeneID" id="111254285"/>
<evidence type="ECO:0000256" key="2">
    <source>
        <dbReference type="ARBA" id="ARBA00022559"/>
    </source>
</evidence>
<keyword evidence="7" id="KW-1185">Reference proteome</keyword>
<sequence length="423" mass="47621">MRILPIIGKGLCQAARNMSESNWKKASSIYEFNALDIDGNDVSLIKYKGHVCIIVNVATKCGATDRNYRELVMLYEKYADSNGLRILAFPCNQFGNQEPGSNEDIKQFVQGKYGVKFDMFAKINVNGENAHPLWKYLQMKESGFIVDAIKWNFSKFLIDKNGQPVKRYATTTNPLAMEEDLQRLFAQTPPDSPGGSRPTTATSQVNSGECSNVCSITTTQKNRQKAVVVCVASEVRTKIAHEKRNDSSVTVSKQSRNKDGTIRSHKRCRRGAENQPIELQKTCRGFVCIIVNVATKCGLTNRNYRELVALSQKHADSNGLRILAFPCNQFGNQEPGSNEDIKRFVQGKSEGKFDMFAKINVNGEDAHPLWKYLKMKQPGFLVNAVKWNFTKFLINKEGEPVKRYGTTTNPLTMEEDLEKLFAQ</sequence>
<dbReference type="PANTHER" id="PTHR11592">
    <property type="entry name" value="GLUTATHIONE PEROXIDASE"/>
    <property type="match status" value="1"/>
</dbReference>
<dbReference type="PRINTS" id="PR01011">
    <property type="entry name" value="GLUTPROXDASE"/>
</dbReference>
<dbReference type="GO" id="GO:0006979">
    <property type="term" value="P:response to oxidative stress"/>
    <property type="evidence" value="ECO:0007669"/>
    <property type="project" value="InterPro"/>
</dbReference>
<dbReference type="InParanoid" id="A0A7M7MJC9"/>
<organism evidence="6 7">
    <name type="scientific">Varroa destructor</name>
    <name type="common">Honeybee mite</name>
    <dbReference type="NCBI Taxonomy" id="109461"/>
    <lineage>
        <taxon>Eukaryota</taxon>
        <taxon>Metazoa</taxon>
        <taxon>Ecdysozoa</taxon>
        <taxon>Arthropoda</taxon>
        <taxon>Chelicerata</taxon>
        <taxon>Arachnida</taxon>
        <taxon>Acari</taxon>
        <taxon>Parasitiformes</taxon>
        <taxon>Mesostigmata</taxon>
        <taxon>Gamasina</taxon>
        <taxon>Dermanyssoidea</taxon>
        <taxon>Varroidae</taxon>
        <taxon>Varroa</taxon>
    </lineage>
</organism>
<keyword evidence="2 5" id="KW-0575">Peroxidase</keyword>
<evidence type="ECO:0000256" key="3">
    <source>
        <dbReference type="ARBA" id="ARBA00022933"/>
    </source>
</evidence>
<comment type="similarity">
    <text evidence="1 5">Belongs to the glutathione peroxidase family.</text>
</comment>
<evidence type="ECO:0000313" key="7">
    <source>
        <dbReference type="Proteomes" id="UP000594260"/>
    </source>
</evidence>
<name>A0A7M7MJC9_VARDE</name>
<evidence type="ECO:0000256" key="5">
    <source>
        <dbReference type="RuleBase" id="RU000499"/>
    </source>
</evidence>
<dbReference type="InterPro" id="IPR029759">
    <property type="entry name" value="GPX_AS"/>
</dbReference>
<dbReference type="Pfam" id="PF00255">
    <property type="entry name" value="GSHPx"/>
    <property type="match status" value="2"/>
</dbReference>
<dbReference type="RefSeq" id="XP_022670701.1">
    <property type="nucleotide sequence ID" value="XM_022814966.1"/>
</dbReference>
<dbReference type="InterPro" id="IPR036249">
    <property type="entry name" value="Thioredoxin-like_sf"/>
</dbReference>